<gene>
    <name evidence="5" type="primary">LOC106807983</name>
</gene>
<dbReference type="Proteomes" id="UP000695022">
    <property type="component" value="Unplaced"/>
</dbReference>
<keyword evidence="2" id="KW-0812">Transmembrane</keyword>
<organism evidence="4 5">
    <name type="scientific">Priapulus caudatus</name>
    <name type="common">Priapulid worm</name>
    <dbReference type="NCBI Taxonomy" id="37621"/>
    <lineage>
        <taxon>Eukaryota</taxon>
        <taxon>Metazoa</taxon>
        <taxon>Ecdysozoa</taxon>
        <taxon>Scalidophora</taxon>
        <taxon>Priapulida</taxon>
        <taxon>Priapulimorpha</taxon>
        <taxon>Priapulimorphida</taxon>
        <taxon>Priapulidae</taxon>
        <taxon>Priapulus</taxon>
    </lineage>
</organism>
<dbReference type="InterPro" id="IPR000718">
    <property type="entry name" value="Peptidase_M13"/>
</dbReference>
<evidence type="ECO:0000256" key="2">
    <source>
        <dbReference type="SAM" id="Phobius"/>
    </source>
</evidence>
<dbReference type="Pfam" id="PF05649">
    <property type="entry name" value="Peptidase_M13_N"/>
    <property type="match status" value="1"/>
</dbReference>
<feature type="domain" description="Peptidase M13 N-terminal" evidence="3">
    <location>
        <begin position="112"/>
        <end position="380"/>
    </location>
</feature>
<comment type="similarity">
    <text evidence="1">Belongs to the peptidase M13 family.</text>
</comment>
<dbReference type="PANTHER" id="PTHR11733">
    <property type="entry name" value="ZINC METALLOPROTEASE FAMILY M13 NEPRILYSIN-RELATED"/>
    <property type="match status" value="1"/>
</dbReference>
<dbReference type="PROSITE" id="PS51885">
    <property type="entry name" value="NEPRILYSIN"/>
    <property type="match status" value="1"/>
</dbReference>
<dbReference type="PANTHER" id="PTHR11733:SF167">
    <property type="entry name" value="FI17812P1-RELATED"/>
    <property type="match status" value="1"/>
</dbReference>
<keyword evidence="4" id="KW-1185">Reference proteome</keyword>
<dbReference type="InterPro" id="IPR042089">
    <property type="entry name" value="Peptidase_M13_dom_2"/>
</dbReference>
<sequence>MADVNEMSTRETYSKATFGAPSLSASSRTNILMPDPGNAIKFSGSRWSRAHRILLALVILLLLISIALAATLAVFYLRLTKVADDSSNVCVTPACVQYAAMFSENMNRAADPCEDFYEYACGGWIRKNEISADELSHGVYDTIDRAVLLTLRDALEEPVIVEYSEATRKTRKLYEECIDIASVDERKAMPLRQLLRDLNATSWPITEAQWDPVRFDLTRLLAVAWLHGFDAIYDLSVGVDDRHSDRHILTLDSASLGLGENTKNQYLNRTEYGHYINAYRRYMNDIAKILNPGASDYSLDTRKLLDFETELAMVHADPYERQNSVKLNNVTNLRNLSATYTAVDWTRLISMIRPHAIEIGPNDSIVVVQPAYMRDVDDLLRYGIYEERLK</sequence>
<evidence type="ECO:0000256" key="1">
    <source>
        <dbReference type="ARBA" id="ARBA00007357"/>
    </source>
</evidence>
<keyword evidence="2" id="KW-0472">Membrane</keyword>
<evidence type="ECO:0000313" key="5">
    <source>
        <dbReference type="RefSeq" id="XP_014666007.1"/>
    </source>
</evidence>
<dbReference type="SUPFAM" id="SSF55486">
    <property type="entry name" value="Metalloproteases ('zincins'), catalytic domain"/>
    <property type="match status" value="1"/>
</dbReference>
<feature type="transmembrane region" description="Helical" evidence="2">
    <location>
        <begin position="53"/>
        <end position="77"/>
    </location>
</feature>
<name>A0ABM1E1D6_PRICU</name>
<accession>A0ABM1E1D6</accession>
<protein>
    <submittedName>
        <fullName evidence="5">Neprilysin-11-like</fullName>
    </submittedName>
</protein>
<dbReference type="InterPro" id="IPR008753">
    <property type="entry name" value="Peptidase_M13_N"/>
</dbReference>
<keyword evidence="2" id="KW-1133">Transmembrane helix</keyword>
<dbReference type="RefSeq" id="XP_014666007.1">
    <property type="nucleotide sequence ID" value="XM_014810521.1"/>
</dbReference>
<dbReference type="Gene3D" id="3.40.390.10">
    <property type="entry name" value="Collagenase (Catalytic Domain)"/>
    <property type="match status" value="1"/>
</dbReference>
<dbReference type="GeneID" id="106807983"/>
<dbReference type="Gene3D" id="1.10.1380.10">
    <property type="entry name" value="Neutral endopeptidase , domain2"/>
    <property type="match status" value="1"/>
</dbReference>
<proteinExistence type="inferred from homology"/>
<evidence type="ECO:0000259" key="3">
    <source>
        <dbReference type="Pfam" id="PF05649"/>
    </source>
</evidence>
<dbReference type="InterPro" id="IPR024079">
    <property type="entry name" value="MetalloPept_cat_dom_sf"/>
</dbReference>
<reference evidence="5" key="1">
    <citation type="submission" date="2025-08" db="UniProtKB">
        <authorList>
            <consortium name="RefSeq"/>
        </authorList>
    </citation>
    <scope>IDENTIFICATION</scope>
</reference>
<evidence type="ECO:0000313" key="4">
    <source>
        <dbReference type="Proteomes" id="UP000695022"/>
    </source>
</evidence>